<name>A0A6I2QVQ0_FLAPL</name>
<dbReference type="EMBL" id="WKPR01000003">
    <property type="protein sequence ID" value="MSB18448.1"/>
    <property type="molecule type" value="Genomic_DNA"/>
</dbReference>
<dbReference type="RefSeq" id="WP_172697212.1">
    <property type="nucleotide sequence ID" value="NZ_WKPR01000003.1"/>
</dbReference>
<proteinExistence type="predicted"/>
<sequence length="92" mass="10566">MDPTPEVYPPYRLVAEFMDGSRLLFDGLTEQQAMDALEAAQAQHGDIYWYDGVTDQHYERGVYHALLPRPPVIDMFDFTELILPEDGSTEEE</sequence>
<protein>
    <submittedName>
        <fullName evidence="1">Uncharacterized protein</fullName>
    </submittedName>
</protein>
<evidence type="ECO:0000313" key="2">
    <source>
        <dbReference type="Proteomes" id="UP000434475"/>
    </source>
</evidence>
<dbReference type="AlphaFoldDB" id="A0A6I2QVQ0"/>
<evidence type="ECO:0000313" key="1">
    <source>
        <dbReference type="EMBL" id="MSB18448.1"/>
    </source>
</evidence>
<organism evidence="1 2">
    <name type="scientific">Flavonifractor plautii</name>
    <name type="common">Fusobacterium plautii</name>
    <dbReference type="NCBI Taxonomy" id="292800"/>
    <lineage>
        <taxon>Bacteria</taxon>
        <taxon>Bacillati</taxon>
        <taxon>Bacillota</taxon>
        <taxon>Clostridia</taxon>
        <taxon>Eubacteriales</taxon>
        <taxon>Oscillospiraceae</taxon>
        <taxon>Flavonifractor</taxon>
    </lineage>
</organism>
<dbReference type="Proteomes" id="UP000434475">
    <property type="component" value="Unassembled WGS sequence"/>
</dbReference>
<comment type="caution">
    <text evidence="1">The sequence shown here is derived from an EMBL/GenBank/DDBJ whole genome shotgun (WGS) entry which is preliminary data.</text>
</comment>
<reference evidence="1 2" key="1">
    <citation type="journal article" date="2019" name="Nat. Med.">
        <title>A library of human gut bacterial isolates paired with longitudinal multiomics data enables mechanistic microbiome research.</title>
        <authorList>
            <person name="Poyet M."/>
            <person name="Groussin M."/>
            <person name="Gibbons S.M."/>
            <person name="Avila-Pacheco J."/>
            <person name="Jiang X."/>
            <person name="Kearney S.M."/>
            <person name="Perrotta A.R."/>
            <person name="Berdy B."/>
            <person name="Zhao S."/>
            <person name="Lieberman T.D."/>
            <person name="Swanson P.K."/>
            <person name="Smith M."/>
            <person name="Roesemann S."/>
            <person name="Alexander J.E."/>
            <person name="Rich S.A."/>
            <person name="Livny J."/>
            <person name="Vlamakis H."/>
            <person name="Clish C."/>
            <person name="Bullock K."/>
            <person name="Deik A."/>
            <person name="Scott J."/>
            <person name="Pierce K.A."/>
            <person name="Xavier R.J."/>
            <person name="Alm E.J."/>
        </authorList>
    </citation>
    <scope>NUCLEOTIDE SEQUENCE [LARGE SCALE GENOMIC DNA]</scope>
    <source>
        <strain evidence="1 2">BIOML-A2</strain>
    </source>
</reference>
<gene>
    <name evidence="1" type="ORF">GKE97_02830</name>
</gene>
<accession>A0A6I2QVQ0</accession>